<comment type="subcellular location">
    <subcellularLocation>
        <location evidence="1">Cell membrane</location>
        <topology evidence="1">Multi-pass membrane protein</topology>
    </subcellularLocation>
</comment>
<keyword evidence="3 9" id="KW-0808">Transferase</keyword>
<feature type="transmembrane region" description="Helical" evidence="8">
    <location>
        <begin position="6"/>
        <end position="25"/>
    </location>
</feature>
<feature type="transmembrane region" description="Helical" evidence="8">
    <location>
        <begin position="308"/>
        <end position="327"/>
    </location>
</feature>
<organism evidence="9 10">
    <name type="scientific">Micromonospora pattaloongensis</name>
    <dbReference type="NCBI Taxonomy" id="405436"/>
    <lineage>
        <taxon>Bacteria</taxon>
        <taxon>Bacillati</taxon>
        <taxon>Actinomycetota</taxon>
        <taxon>Actinomycetes</taxon>
        <taxon>Micromonosporales</taxon>
        <taxon>Micromonosporaceae</taxon>
        <taxon>Micromonospora</taxon>
    </lineage>
</organism>
<dbReference type="PANTHER" id="PTHR22926">
    <property type="entry name" value="PHOSPHO-N-ACETYLMURAMOYL-PENTAPEPTIDE-TRANSFERASE"/>
    <property type="match status" value="1"/>
</dbReference>
<feature type="binding site" evidence="7">
    <location>
        <position position="210"/>
    </location>
    <ligand>
        <name>Mg(2+)</name>
        <dbReference type="ChEBI" id="CHEBI:18420"/>
    </ligand>
</feature>
<dbReference type="PANTHER" id="PTHR22926:SF3">
    <property type="entry name" value="UNDECAPRENYL-PHOSPHATE ALPHA-N-ACETYLGLUCOSAMINYL 1-PHOSPHATE TRANSFERASE"/>
    <property type="match status" value="1"/>
</dbReference>
<reference evidence="10" key="1">
    <citation type="submission" date="2016-10" db="EMBL/GenBank/DDBJ databases">
        <authorList>
            <person name="Varghese N."/>
            <person name="Submissions S."/>
        </authorList>
    </citation>
    <scope>NUCLEOTIDE SEQUENCE [LARGE SCALE GENOMIC DNA]</scope>
    <source>
        <strain evidence="10">DSM 45245</strain>
    </source>
</reference>
<name>A0A1H3PDT8_9ACTN</name>
<feature type="transmembrane region" description="Helical" evidence="8">
    <location>
        <begin position="278"/>
        <end position="302"/>
    </location>
</feature>
<comment type="cofactor">
    <cofactor evidence="7">
        <name>Mg(2+)</name>
        <dbReference type="ChEBI" id="CHEBI:18420"/>
    </cofactor>
</comment>
<feature type="transmembrane region" description="Helical" evidence="8">
    <location>
        <begin position="213"/>
        <end position="231"/>
    </location>
</feature>
<dbReference type="AlphaFoldDB" id="A0A1H3PDT8"/>
<evidence type="ECO:0000256" key="6">
    <source>
        <dbReference type="ARBA" id="ARBA00023136"/>
    </source>
</evidence>
<dbReference type="InterPro" id="IPR000715">
    <property type="entry name" value="Glycosyl_transferase_4"/>
</dbReference>
<feature type="transmembrane region" description="Helical" evidence="8">
    <location>
        <begin position="158"/>
        <end position="177"/>
    </location>
</feature>
<evidence type="ECO:0000256" key="3">
    <source>
        <dbReference type="ARBA" id="ARBA00022679"/>
    </source>
</evidence>
<keyword evidence="5 8" id="KW-1133">Transmembrane helix</keyword>
<evidence type="ECO:0000256" key="8">
    <source>
        <dbReference type="SAM" id="Phobius"/>
    </source>
</evidence>
<keyword evidence="6 8" id="KW-0472">Membrane</keyword>
<feature type="transmembrane region" description="Helical" evidence="8">
    <location>
        <begin position="183"/>
        <end position="201"/>
    </location>
</feature>
<sequence length="360" mass="37037">MKIPDPLSTEIVAVLAALVIPALLVEPARRLALRHGLVERPARHRVFTQKRFVPRLGGVVVAAAALAPAVTVTGRLDVRLTTLLAGAATVSLLGLLRDLRRIRLPIGAATHATMAFAVAVGDVRLRLIEPSWLDLVITMLWVVGIANAFRVLDSTDGVLPTVTCATAVPLAASAFVIDQTELALLLLCLAAACAGFLLHNAPPARITMGDSGALCAGFFLAVSAAIVHSGHGSFVGLPILMLITSVVAVDAVVVAVAGRDRGWVEDGPGRPTRLGFALGPNLLLVLLVLSTAGGGLLAVLVAGGVLPAAGTVAGALLVGTTLIVLLLQKPAPAPPPQLPRIAERHVVAPARTLVKEGAQR</sequence>
<dbReference type="STRING" id="405436.SAMN05444365_104474"/>
<dbReference type="GO" id="GO:0009103">
    <property type="term" value="P:lipopolysaccharide biosynthetic process"/>
    <property type="evidence" value="ECO:0007669"/>
    <property type="project" value="TreeGrafter"/>
</dbReference>
<evidence type="ECO:0000256" key="5">
    <source>
        <dbReference type="ARBA" id="ARBA00022989"/>
    </source>
</evidence>
<feature type="transmembrane region" description="Helical" evidence="8">
    <location>
        <begin position="237"/>
        <end position="257"/>
    </location>
</feature>
<keyword evidence="2" id="KW-1003">Cell membrane</keyword>
<dbReference type="GO" id="GO:0005886">
    <property type="term" value="C:plasma membrane"/>
    <property type="evidence" value="ECO:0007669"/>
    <property type="project" value="UniProtKB-SubCell"/>
</dbReference>
<keyword evidence="7" id="KW-0460">Magnesium</keyword>
<dbReference type="GO" id="GO:0071555">
    <property type="term" value="P:cell wall organization"/>
    <property type="evidence" value="ECO:0007669"/>
    <property type="project" value="TreeGrafter"/>
</dbReference>
<proteinExistence type="predicted"/>
<dbReference type="Pfam" id="PF00953">
    <property type="entry name" value="Glycos_transf_4"/>
    <property type="match status" value="1"/>
</dbReference>
<evidence type="ECO:0000256" key="2">
    <source>
        <dbReference type="ARBA" id="ARBA00022475"/>
    </source>
</evidence>
<evidence type="ECO:0000313" key="9">
    <source>
        <dbReference type="EMBL" id="SDY99314.1"/>
    </source>
</evidence>
<keyword evidence="10" id="KW-1185">Reference proteome</keyword>
<evidence type="ECO:0000256" key="1">
    <source>
        <dbReference type="ARBA" id="ARBA00004651"/>
    </source>
</evidence>
<feature type="transmembrane region" description="Helical" evidence="8">
    <location>
        <begin position="102"/>
        <end position="120"/>
    </location>
</feature>
<accession>A0A1H3PDT8</accession>
<dbReference type="GO" id="GO:0046872">
    <property type="term" value="F:metal ion binding"/>
    <property type="evidence" value="ECO:0007669"/>
    <property type="project" value="UniProtKB-KW"/>
</dbReference>
<feature type="transmembrane region" description="Helical" evidence="8">
    <location>
        <begin position="52"/>
        <end position="72"/>
    </location>
</feature>
<evidence type="ECO:0000256" key="4">
    <source>
        <dbReference type="ARBA" id="ARBA00022692"/>
    </source>
</evidence>
<evidence type="ECO:0000313" key="10">
    <source>
        <dbReference type="Proteomes" id="UP000242415"/>
    </source>
</evidence>
<dbReference type="GO" id="GO:0016780">
    <property type="term" value="F:phosphotransferase activity, for other substituted phosphate groups"/>
    <property type="evidence" value="ECO:0007669"/>
    <property type="project" value="InterPro"/>
</dbReference>
<gene>
    <name evidence="9" type="ORF">SAMN05444365_104474</name>
</gene>
<dbReference type="EMBL" id="FNPH01000004">
    <property type="protein sequence ID" value="SDY99314.1"/>
    <property type="molecule type" value="Genomic_DNA"/>
</dbReference>
<feature type="transmembrane region" description="Helical" evidence="8">
    <location>
        <begin position="78"/>
        <end position="95"/>
    </location>
</feature>
<keyword evidence="7" id="KW-0479">Metal-binding</keyword>
<evidence type="ECO:0000256" key="7">
    <source>
        <dbReference type="PIRSR" id="PIRSR600715-1"/>
    </source>
</evidence>
<dbReference type="GO" id="GO:0044038">
    <property type="term" value="P:cell wall macromolecule biosynthetic process"/>
    <property type="evidence" value="ECO:0007669"/>
    <property type="project" value="TreeGrafter"/>
</dbReference>
<dbReference type="Proteomes" id="UP000242415">
    <property type="component" value="Unassembled WGS sequence"/>
</dbReference>
<feature type="transmembrane region" description="Helical" evidence="8">
    <location>
        <begin position="132"/>
        <end position="151"/>
    </location>
</feature>
<protein>
    <submittedName>
        <fullName evidence="9">UDP-N-acetylmuramyl pentapeptide phosphotransferase/UDP-N-acetylglucosamine-1-phosphate transferase</fullName>
    </submittedName>
</protein>
<keyword evidence="4 8" id="KW-0812">Transmembrane</keyword>